<evidence type="ECO:0000313" key="1">
    <source>
        <dbReference type="EMBL" id="CAF4755183.1"/>
    </source>
</evidence>
<dbReference type="Proteomes" id="UP000663873">
    <property type="component" value="Unassembled WGS sequence"/>
</dbReference>
<protein>
    <submittedName>
        <fullName evidence="1">Uncharacterized protein</fullName>
    </submittedName>
</protein>
<reference evidence="1" key="1">
    <citation type="submission" date="2021-02" db="EMBL/GenBank/DDBJ databases">
        <authorList>
            <person name="Nowell W R."/>
        </authorList>
    </citation>
    <scope>NUCLEOTIDE SEQUENCE</scope>
</reference>
<feature type="non-terminal residue" evidence="1">
    <location>
        <position position="1"/>
    </location>
</feature>
<proteinExistence type="predicted"/>
<dbReference type="EMBL" id="CAJOBP010041078">
    <property type="protein sequence ID" value="CAF4755183.1"/>
    <property type="molecule type" value="Genomic_DNA"/>
</dbReference>
<dbReference type="AlphaFoldDB" id="A0A821LQ83"/>
<accession>A0A821LQ83</accession>
<comment type="caution">
    <text evidence="1">The sequence shown here is derived from an EMBL/GenBank/DDBJ whole genome shotgun (WGS) entry which is preliminary data.</text>
</comment>
<sequence length="216" mass="26164">SWETYIYGLTHIVENCEYCMNDLEDHIKDQLRRFLNANYFPMLLPDVAWILTYLKQQTNSKSTQIIQRIFQKSDSLQISIEQYLDSRSYSITSHEFPLVRDILIRSYNSELMHNINRPEYLLRMLTYRKEHKTDHFIEWFKCFLCETDENWIRYQNLVYHWTNCFVKDQIALFEIMKEVDSLIDLWIKVAPNNNQRSDFFVAHMVTQCFSQGKINS</sequence>
<name>A0A821LQ83_9BILA</name>
<organism evidence="1 2">
    <name type="scientific">Rotaria socialis</name>
    <dbReference type="NCBI Taxonomy" id="392032"/>
    <lineage>
        <taxon>Eukaryota</taxon>
        <taxon>Metazoa</taxon>
        <taxon>Spiralia</taxon>
        <taxon>Gnathifera</taxon>
        <taxon>Rotifera</taxon>
        <taxon>Eurotatoria</taxon>
        <taxon>Bdelloidea</taxon>
        <taxon>Philodinida</taxon>
        <taxon>Philodinidae</taxon>
        <taxon>Rotaria</taxon>
    </lineage>
</organism>
<keyword evidence="2" id="KW-1185">Reference proteome</keyword>
<gene>
    <name evidence="1" type="ORF">UJA718_LOCUS39145</name>
</gene>
<evidence type="ECO:0000313" key="2">
    <source>
        <dbReference type="Proteomes" id="UP000663873"/>
    </source>
</evidence>